<dbReference type="SUPFAM" id="SSF56219">
    <property type="entry name" value="DNase I-like"/>
    <property type="match status" value="1"/>
</dbReference>
<dbReference type="PANTHER" id="PTHR33116:SF67">
    <property type="entry name" value="REVERSE TRANSCRIPTASE"/>
    <property type="match status" value="1"/>
</dbReference>
<reference evidence="2 3" key="1">
    <citation type="submission" date="2020-09" db="EMBL/GenBank/DDBJ databases">
        <title>De no assembly of potato wild relative species, Solanum commersonii.</title>
        <authorList>
            <person name="Cho K."/>
        </authorList>
    </citation>
    <scope>NUCLEOTIDE SEQUENCE [LARGE SCALE GENOMIC DNA]</scope>
    <source>
        <strain evidence="2">LZ3.2</strain>
        <tissue evidence="2">Leaf</tissue>
    </source>
</reference>
<sequence>MTTINKTRPSCASVKVQVDLLVVFPKFVEMKIVNKDTKESRIERVKIHYDLLPKYCLHCKVQGHAQGDDIQEKGLDSQQGEYGEQHNKKAKKEMENYQHMMKRITKRYWHPTSRMFVKENGASISEKVYTPVKGATTGNTFAALGEEDNEVEHHTQYERTDAHEQAHNKEGEKVQPQGISKISKDKQPESTKDWITKSFVKQQMQTTLQHISINSTSTPAKVLSSTNITDEMNDQGLSTEEAASSKGRMGREGSTNEVEEDNHGIEMVMYQQQDSDMPHVSYPEPLAVASWEGNISEPKQILQIENGIGVTSHTRSCTQRKVLESGVEDSDEDDSGQLESLICKEAGISPQTQSNNTLQLTLDNGFQFMVTMVYAKCIALERLCLWEDLYTIGLNFSLPWMVGGDFNVIMEEDEKIGGLLVYPQDYEDFALCINSCELFDLHFIGLTRFVWSLGDLTSSLNRIRPCPPFTDMWRIYSTLHQTFQWKLRLKKTKLALTRWSKAKYGDIFKQLLIREEIVKLKEHLFEEHPTSLNSRGGKNSKFFHSLVKGRRKRLALQRVLRSDGTWAKGEEEVVVEAPTINREENALIKNIPEEEEIKAVMFRLNRDTAYGPDGFTGHFFQKCWSIVGPDVAQEIVSNIRKRGKPDNVVIKLDMAKAHDRVNWRFLTSVLAQMVFDDVVIDMIWREYEKQSGQKINKEKSLFYMFSKATNESKRKSDFRELNKKMQSKLHIWKGKLLSFRGKSMPIYLLSAIVPPKSIINDIHRMFSKFLWNFKEDWRAKHWISWNDICVPKGEGGLGFRSLINVSKALFAKLWWNFRTKNTLWSNYIWNKYCKRHGPYTVEWKGGSQVWKLMLQARDYIDQEIWWEARGGQSSLWHDNWTQSGALHFLMPISHTINHEFVDRIPIGEILVRFNIIDTFNSVCCNNSTSKTLDHLFVSCPDAKYLWETFSGAAGIQGPFIKMKQTIYQWWGGENAAPS</sequence>
<organism evidence="2 3">
    <name type="scientific">Solanum commersonii</name>
    <name type="common">Commerson's wild potato</name>
    <name type="synonym">Commerson's nightshade</name>
    <dbReference type="NCBI Taxonomy" id="4109"/>
    <lineage>
        <taxon>Eukaryota</taxon>
        <taxon>Viridiplantae</taxon>
        <taxon>Streptophyta</taxon>
        <taxon>Embryophyta</taxon>
        <taxon>Tracheophyta</taxon>
        <taxon>Spermatophyta</taxon>
        <taxon>Magnoliopsida</taxon>
        <taxon>eudicotyledons</taxon>
        <taxon>Gunneridae</taxon>
        <taxon>Pentapetalae</taxon>
        <taxon>asterids</taxon>
        <taxon>lamiids</taxon>
        <taxon>Solanales</taxon>
        <taxon>Solanaceae</taxon>
        <taxon>Solanoideae</taxon>
        <taxon>Solaneae</taxon>
        <taxon>Solanum</taxon>
    </lineage>
</organism>
<protein>
    <recommendedName>
        <fullName evidence="4">Reverse transcriptase zinc-binding domain-containing protein</fullName>
    </recommendedName>
</protein>
<feature type="region of interest" description="Disordered" evidence="1">
    <location>
        <begin position="230"/>
        <end position="262"/>
    </location>
</feature>
<dbReference type="Proteomes" id="UP000824120">
    <property type="component" value="Chromosome 11"/>
</dbReference>
<evidence type="ECO:0000256" key="1">
    <source>
        <dbReference type="SAM" id="MobiDB-lite"/>
    </source>
</evidence>
<evidence type="ECO:0008006" key="4">
    <source>
        <dbReference type="Google" id="ProtNLM"/>
    </source>
</evidence>
<name>A0A9J5WLT1_SOLCO</name>
<evidence type="ECO:0000313" key="2">
    <source>
        <dbReference type="EMBL" id="KAG5576474.1"/>
    </source>
</evidence>
<gene>
    <name evidence="2" type="ORF">H5410_056608</name>
</gene>
<dbReference type="AlphaFoldDB" id="A0A9J5WLT1"/>
<keyword evidence="3" id="KW-1185">Reference proteome</keyword>
<feature type="compositionally biased region" description="Basic and acidic residues" evidence="1">
    <location>
        <begin position="182"/>
        <end position="191"/>
    </location>
</feature>
<feature type="region of interest" description="Disordered" evidence="1">
    <location>
        <begin position="161"/>
        <end position="191"/>
    </location>
</feature>
<dbReference type="OrthoDB" id="1100040at2759"/>
<evidence type="ECO:0000313" key="3">
    <source>
        <dbReference type="Proteomes" id="UP000824120"/>
    </source>
</evidence>
<comment type="caution">
    <text evidence="2">The sequence shown here is derived from an EMBL/GenBank/DDBJ whole genome shotgun (WGS) entry which is preliminary data.</text>
</comment>
<dbReference type="PANTHER" id="PTHR33116">
    <property type="entry name" value="REVERSE TRANSCRIPTASE ZINC-BINDING DOMAIN-CONTAINING PROTEIN-RELATED-RELATED"/>
    <property type="match status" value="1"/>
</dbReference>
<feature type="compositionally biased region" description="Polar residues" evidence="1">
    <location>
        <begin position="230"/>
        <end position="242"/>
    </location>
</feature>
<dbReference type="InterPro" id="IPR036691">
    <property type="entry name" value="Endo/exonu/phosph_ase_sf"/>
</dbReference>
<dbReference type="EMBL" id="JACXVP010000011">
    <property type="protein sequence ID" value="KAG5576474.1"/>
    <property type="molecule type" value="Genomic_DNA"/>
</dbReference>
<accession>A0A9J5WLT1</accession>
<proteinExistence type="predicted"/>
<feature type="compositionally biased region" description="Basic and acidic residues" evidence="1">
    <location>
        <begin position="161"/>
        <end position="173"/>
    </location>
</feature>